<proteinExistence type="predicted"/>
<dbReference type="FunFam" id="3.40.720.10:FF:000017">
    <property type="entry name" value="Predicted protein"/>
    <property type="match status" value="1"/>
</dbReference>
<protein>
    <submittedName>
        <fullName evidence="2">Uncharacterized protein</fullName>
    </submittedName>
</protein>
<dbReference type="InterPro" id="IPR004245">
    <property type="entry name" value="DUF229"/>
</dbReference>
<sequence length="658" mass="75313">MKHIFFALPTKDCLRTFTAVILLLFLYLGYCIYSGLQKTASPSQMFMEDTVHESLACIFPHVEPHDPSILNLLHKSPRNIECDTSMEEITYINDGSIIINESKTKTLFPDSSVHCRYQLLSMNPRVDRLAYGSWSNNFTNDAVLPKEAEFLLVVCYCKDKVNVVSKAYYALVPDLEEANVMKSTLLRKRQAERSPKETLSVIMVGLDGVSRNQFLRSMNKTYPLLMNSFSTFDMTMYTQTGKNTFPNYLSLFGGMTEESLQDWWNYSSHSDTLDLVWDEFNKAGYRTLYAEDWPDVGGFHYLKKGFLVKPTTFFSRPISLALDKDPGRVKSGHNCVGGKPEISFHLDYVSRFLDTFPYKPIYATVFFTRLTHADMANVAIFDDYLYEVYNAWLSKGHLDRTLLITFSDHGPRYGAIRETFNGMVESRTPLALFTFPRWFLEKYPEVARNLRTNTARLTSHADTYATLLDLLYFRSSLPLQKSPFKRGLSLFNEIPADRTCIDVPIPSEFCLCGQRSLSSMDTKSLLSRLLVKNVLNMINLKTDRNLCAELTLESILFVVQVDLQGSAQQETREKNIYKVRLRTLPGLAVFEATVFTNGDPPAILPDDWSVEVAKNIDRLNLYNEQAYCSRDPKQRPYCYCKSLKTNYGNSTQQPTSSL</sequence>
<dbReference type="GO" id="GO:0005615">
    <property type="term" value="C:extracellular space"/>
    <property type="evidence" value="ECO:0007669"/>
    <property type="project" value="TreeGrafter"/>
</dbReference>
<gene>
    <name evidence="2" type="ORF">Bpfe_023317</name>
</gene>
<organism evidence="2 3">
    <name type="scientific">Biomphalaria pfeifferi</name>
    <name type="common">Bloodfluke planorb</name>
    <name type="synonym">Freshwater snail</name>
    <dbReference type="NCBI Taxonomy" id="112525"/>
    <lineage>
        <taxon>Eukaryota</taxon>
        <taxon>Metazoa</taxon>
        <taxon>Spiralia</taxon>
        <taxon>Lophotrochozoa</taxon>
        <taxon>Mollusca</taxon>
        <taxon>Gastropoda</taxon>
        <taxon>Heterobranchia</taxon>
        <taxon>Euthyneura</taxon>
        <taxon>Panpulmonata</taxon>
        <taxon>Hygrophila</taxon>
        <taxon>Lymnaeoidea</taxon>
        <taxon>Planorbidae</taxon>
        <taxon>Biomphalaria</taxon>
    </lineage>
</organism>
<dbReference type="PANTHER" id="PTHR10974">
    <property type="entry name" value="FI08016P-RELATED"/>
    <property type="match status" value="1"/>
</dbReference>
<dbReference type="EMBL" id="JASAOG010000154">
    <property type="protein sequence ID" value="KAK0047186.1"/>
    <property type="molecule type" value="Genomic_DNA"/>
</dbReference>
<dbReference type="AlphaFoldDB" id="A0AAD8B337"/>
<dbReference type="PANTHER" id="PTHR10974:SF1">
    <property type="entry name" value="FI08016P-RELATED"/>
    <property type="match status" value="1"/>
</dbReference>
<feature type="transmembrane region" description="Helical" evidence="1">
    <location>
        <begin position="12"/>
        <end position="36"/>
    </location>
</feature>
<evidence type="ECO:0000256" key="1">
    <source>
        <dbReference type="SAM" id="Phobius"/>
    </source>
</evidence>
<reference evidence="2" key="1">
    <citation type="journal article" date="2023" name="PLoS Negl. Trop. Dis.">
        <title>A genome sequence for Biomphalaria pfeifferi, the major vector snail for the human-infecting parasite Schistosoma mansoni.</title>
        <authorList>
            <person name="Bu L."/>
            <person name="Lu L."/>
            <person name="Laidemitt M.R."/>
            <person name="Zhang S.M."/>
            <person name="Mutuku M."/>
            <person name="Mkoji G."/>
            <person name="Steinauer M."/>
            <person name="Loker E.S."/>
        </authorList>
    </citation>
    <scope>NUCLEOTIDE SEQUENCE</scope>
    <source>
        <strain evidence="2">KasaAsao</strain>
    </source>
</reference>
<dbReference type="Gene3D" id="3.40.720.10">
    <property type="entry name" value="Alkaline Phosphatase, subunit A"/>
    <property type="match status" value="1"/>
</dbReference>
<accession>A0AAD8B337</accession>
<dbReference type="CDD" id="cd16021">
    <property type="entry name" value="ALP_like"/>
    <property type="match status" value="1"/>
</dbReference>
<evidence type="ECO:0000313" key="2">
    <source>
        <dbReference type="EMBL" id="KAK0047186.1"/>
    </source>
</evidence>
<dbReference type="InterPro" id="IPR017850">
    <property type="entry name" value="Alkaline_phosphatase_core_sf"/>
</dbReference>
<keyword evidence="3" id="KW-1185">Reference proteome</keyword>
<name>A0AAD8B337_BIOPF</name>
<keyword evidence="1" id="KW-1133">Transmembrane helix</keyword>
<reference evidence="2" key="2">
    <citation type="submission" date="2023-04" db="EMBL/GenBank/DDBJ databases">
        <authorList>
            <person name="Bu L."/>
            <person name="Lu L."/>
            <person name="Laidemitt M.R."/>
            <person name="Zhang S.M."/>
            <person name="Mutuku M."/>
            <person name="Mkoji G."/>
            <person name="Steinauer M."/>
            <person name="Loker E.S."/>
        </authorList>
    </citation>
    <scope>NUCLEOTIDE SEQUENCE</scope>
    <source>
        <strain evidence="2">KasaAsao</strain>
        <tissue evidence="2">Whole Snail</tissue>
    </source>
</reference>
<dbReference type="Pfam" id="PF02995">
    <property type="entry name" value="DUF229"/>
    <property type="match status" value="1"/>
</dbReference>
<keyword evidence="1" id="KW-0472">Membrane</keyword>
<dbReference type="Proteomes" id="UP001233172">
    <property type="component" value="Unassembled WGS sequence"/>
</dbReference>
<comment type="caution">
    <text evidence="2">The sequence shown here is derived from an EMBL/GenBank/DDBJ whole genome shotgun (WGS) entry which is preliminary data.</text>
</comment>
<dbReference type="SUPFAM" id="SSF53649">
    <property type="entry name" value="Alkaline phosphatase-like"/>
    <property type="match status" value="1"/>
</dbReference>
<keyword evidence="1" id="KW-0812">Transmembrane</keyword>
<evidence type="ECO:0000313" key="3">
    <source>
        <dbReference type="Proteomes" id="UP001233172"/>
    </source>
</evidence>